<dbReference type="GO" id="GO:0003779">
    <property type="term" value="F:actin binding"/>
    <property type="evidence" value="ECO:0007669"/>
    <property type="project" value="InterPro"/>
</dbReference>
<dbReference type="PANTHER" id="PTHR22739">
    <property type="entry name" value="STRIATED MUSCLE ACTIVATOR OF RHO-DEPENDENT SIGNALING-RELATED"/>
    <property type="match status" value="1"/>
</dbReference>
<dbReference type="InterPro" id="IPR038095">
    <property type="entry name" value="Costars_sf"/>
</dbReference>
<reference evidence="3" key="2">
    <citation type="submission" date="2017-10" db="EMBL/GenBank/DDBJ databases">
        <title>Ladona fulva Genome sequencing and assembly.</title>
        <authorList>
            <person name="Murali S."/>
            <person name="Richards S."/>
            <person name="Bandaranaike D."/>
            <person name="Bellair M."/>
            <person name="Blankenburg K."/>
            <person name="Chao H."/>
            <person name="Dinh H."/>
            <person name="Doddapaneni H."/>
            <person name="Dugan-Rocha S."/>
            <person name="Elkadiri S."/>
            <person name="Gnanaolivu R."/>
            <person name="Hernandez B."/>
            <person name="Skinner E."/>
            <person name="Javaid M."/>
            <person name="Lee S."/>
            <person name="Li M."/>
            <person name="Ming W."/>
            <person name="Munidasa M."/>
            <person name="Muniz J."/>
            <person name="Nguyen L."/>
            <person name="Hughes D."/>
            <person name="Osuji N."/>
            <person name="Pu L.-L."/>
            <person name="Puazo M."/>
            <person name="Qu C."/>
            <person name="Quiroz J."/>
            <person name="Raj R."/>
            <person name="Weissenberger G."/>
            <person name="Xin Y."/>
            <person name="Zou X."/>
            <person name="Han Y."/>
            <person name="Worley K."/>
            <person name="Muzny D."/>
            <person name="Gibbs R."/>
        </authorList>
    </citation>
    <scope>NUCLEOTIDE SEQUENCE</scope>
    <source>
        <strain evidence="3">Sampled in the wild</strain>
    </source>
</reference>
<sequence length="121" mass="13494">MDKDAVEDLLKTPLDKRYCRGLSDKVAMFQGKSDSHKQSQETNPFSDNFKKGPGKVSYCPKKGEPGYGRPPPGSKTEFRGLKAHSHISKEMLELCEIIHENAEYSDGDVVGISFGELFKVK</sequence>
<accession>A0A8K0NUJ8</accession>
<evidence type="ECO:0000313" key="3">
    <source>
        <dbReference type="EMBL" id="KAG8222471.1"/>
    </source>
</evidence>
<dbReference type="InterPro" id="IPR026111">
    <property type="entry name" value="Abra"/>
</dbReference>
<dbReference type="OrthoDB" id="9871914at2759"/>
<organism evidence="3 4">
    <name type="scientific">Ladona fulva</name>
    <name type="common">Scarce chaser dragonfly</name>
    <name type="synonym">Libellula fulva</name>
    <dbReference type="NCBI Taxonomy" id="123851"/>
    <lineage>
        <taxon>Eukaryota</taxon>
        <taxon>Metazoa</taxon>
        <taxon>Ecdysozoa</taxon>
        <taxon>Arthropoda</taxon>
        <taxon>Hexapoda</taxon>
        <taxon>Insecta</taxon>
        <taxon>Pterygota</taxon>
        <taxon>Palaeoptera</taxon>
        <taxon>Odonata</taxon>
        <taxon>Epiprocta</taxon>
        <taxon>Anisoptera</taxon>
        <taxon>Libelluloidea</taxon>
        <taxon>Libellulidae</taxon>
        <taxon>Ladona</taxon>
    </lineage>
</organism>
<dbReference type="AlphaFoldDB" id="A0A8K0NUJ8"/>
<dbReference type="GO" id="GO:0030017">
    <property type="term" value="C:sarcomere"/>
    <property type="evidence" value="ECO:0007669"/>
    <property type="project" value="TreeGrafter"/>
</dbReference>
<reference evidence="3" key="1">
    <citation type="submission" date="2013-04" db="EMBL/GenBank/DDBJ databases">
        <authorList>
            <person name="Qu J."/>
            <person name="Murali S.C."/>
            <person name="Bandaranaike D."/>
            <person name="Bellair M."/>
            <person name="Blankenburg K."/>
            <person name="Chao H."/>
            <person name="Dinh H."/>
            <person name="Doddapaneni H."/>
            <person name="Downs B."/>
            <person name="Dugan-Rocha S."/>
            <person name="Elkadiri S."/>
            <person name="Gnanaolivu R.D."/>
            <person name="Hernandez B."/>
            <person name="Javaid M."/>
            <person name="Jayaseelan J.C."/>
            <person name="Lee S."/>
            <person name="Li M."/>
            <person name="Ming W."/>
            <person name="Munidasa M."/>
            <person name="Muniz J."/>
            <person name="Nguyen L."/>
            <person name="Ongeri F."/>
            <person name="Osuji N."/>
            <person name="Pu L.-L."/>
            <person name="Puazo M."/>
            <person name="Qu C."/>
            <person name="Quiroz J."/>
            <person name="Raj R."/>
            <person name="Weissenberger G."/>
            <person name="Xin Y."/>
            <person name="Zou X."/>
            <person name="Han Y."/>
            <person name="Richards S."/>
            <person name="Worley K."/>
            <person name="Muzny D."/>
            <person name="Gibbs R."/>
        </authorList>
    </citation>
    <scope>NUCLEOTIDE SEQUENCE</scope>
    <source>
        <strain evidence="3">Sampled in the wild</strain>
    </source>
</reference>
<dbReference type="EMBL" id="KZ308134">
    <property type="protein sequence ID" value="KAG8222471.1"/>
    <property type="molecule type" value="Genomic_DNA"/>
</dbReference>
<dbReference type="GO" id="GO:0045944">
    <property type="term" value="P:positive regulation of transcription by RNA polymerase II"/>
    <property type="evidence" value="ECO:0007669"/>
    <property type="project" value="TreeGrafter"/>
</dbReference>
<evidence type="ECO:0000259" key="2">
    <source>
        <dbReference type="Pfam" id="PF14705"/>
    </source>
</evidence>
<gene>
    <name evidence="3" type="ORF">J437_LFUL002206</name>
</gene>
<protein>
    <recommendedName>
        <fullName evidence="2">Costars domain-containing protein</fullName>
    </recommendedName>
</protein>
<dbReference type="GO" id="GO:0035025">
    <property type="term" value="P:positive regulation of Rho protein signal transduction"/>
    <property type="evidence" value="ECO:0007669"/>
    <property type="project" value="InterPro"/>
</dbReference>
<dbReference type="Pfam" id="PF14705">
    <property type="entry name" value="Costars"/>
    <property type="match status" value="1"/>
</dbReference>
<comment type="caution">
    <text evidence="3">The sequence shown here is derived from an EMBL/GenBank/DDBJ whole genome shotgun (WGS) entry which is preliminary data.</text>
</comment>
<dbReference type="Proteomes" id="UP000792457">
    <property type="component" value="Unassembled WGS sequence"/>
</dbReference>
<feature type="domain" description="Costars" evidence="2">
    <location>
        <begin position="86"/>
        <end position="119"/>
    </location>
</feature>
<dbReference type="PANTHER" id="PTHR22739:SF7">
    <property type="entry name" value="EG:152A3.3 PROTEIN-RELATED"/>
    <property type="match status" value="1"/>
</dbReference>
<feature type="region of interest" description="Disordered" evidence="1">
    <location>
        <begin position="30"/>
        <end position="78"/>
    </location>
</feature>
<dbReference type="InterPro" id="IPR027817">
    <property type="entry name" value="Costars_dom"/>
</dbReference>
<name>A0A8K0NUJ8_LADFU</name>
<keyword evidence="4" id="KW-1185">Reference proteome</keyword>
<evidence type="ECO:0000256" key="1">
    <source>
        <dbReference type="SAM" id="MobiDB-lite"/>
    </source>
</evidence>
<dbReference type="Gene3D" id="1.10.10.1540">
    <property type="entry name" value="Costar domain"/>
    <property type="match status" value="1"/>
</dbReference>
<proteinExistence type="predicted"/>
<evidence type="ECO:0000313" key="4">
    <source>
        <dbReference type="Proteomes" id="UP000792457"/>
    </source>
</evidence>